<gene>
    <name evidence="2" type="ORF">NE663_00670</name>
</gene>
<dbReference type="RefSeq" id="WP_256197240.1">
    <property type="nucleotide sequence ID" value="NZ_JANGCH010000001.1"/>
</dbReference>
<evidence type="ECO:0000256" key="1">
    <source>
        <dbReference type="SAM" id="Phobius"/>
    </source>
</evidence>
<accession>A0ABT1SHS2</accession>
<name>A0ABT1SHS2_9FIRM</name>
<sequence>MKTYDEMANSALRRIHAHEQRRKKQFCIGAALSFLVVLGGFGIWQQGQGQKQETFSAVKEKQTPPAEEAPVYEKGGADQLGWIRYEGKEYVQVAGADVSQLVIGDYIGQASEMPGSYEKDVQTSLGIDGALYQVDGHAKWLLLRLENGGEVLLSASGS</sequence>
<organism evidence="2 3">
    <name type="scientific">Massilicoli timonensis</name>
    <dbReference type="NCBI Taxonomy" id="2015901"/>
    <lineage>
        <taxon>Bacteria</taxon>
        <taxon>Bacillati</taxon>
        <taxon>Bacillota</taxon>
        <taxon>Erysipelotrichia</taxon>
        <taxon>Erysipelotrichales</taxon>
        <taxon>Erysipelotrichaceae</taxon>
        <taxon>Massilicoli</taxon>
    </lineage>
</organism>
<keyword evidence="1" id="KW-0812">Transmembrane</keyword>
<dbReference type="EMBL" id="JANGCH010000001">
    <property type="protein sequence ID" value="MCQ5120771.1"/>
    <property type="molecule type" value="Genomic_DNA"/>
</dbReference>
<comment type="caution">
    <text evidence="2">The sequence shown here is derived from an EMBL/GenBank/DDBJ whole genome shotgun (WGS) entry which is preliminary data.</text>
</comment>
<evidence type="ECO:0000313" key="2">
    <source>
        <dbReference type="EMBL" id="MCQ5120771.1"/>
    </source>
</evidence>
<feature type="transmembrane region" description="Helical" evidence="1">
    <location>
        <begin position="26"/>
        <end position="44"/>
    </location>
</feature>
<proteinExistence type="predicted"/>
<evidence type="ECO:0000313" key="3">
    <source>
        <dbReference type="Proteomes" id="UP001524435"/>
    </source>
</evidence>
<protein>
    <recommendedName>
        <fullName evidence="4">Transmembrane protein</fullName>
    </recommendedName>
</protein>
<reference evidence="2 3" key="1">
    <citation type="submission" date="2022-06" db="EMBL/GenBank/DDBJ databases">
        <title>Isolation of gut microbiota from human fecal samples.</title>
        <authorList>
            <person name="Pamer E.G."/>
            <person name="Barat B."/>
            <person name="Waligurski E."/>
            <person name="Medina S."/>
            <person name="Paddock L."/>
            <person name="Mostad J."/>
        </authorList>
    </citation>
    <scope>NUCLEOTIDE SEQUENCE [LARGE SCALE GENOMIC DNA]</scope>
    <source>
        <strain evidence="2 3">DFI.6.1</strain>
    </source>
</reference>
<keyword evidence="1" id="KW-1133">Transmembrane helix</keyword>
<keyword evidence="3" id="KW-1185">Reference proteome</keyword>
<dbReference type="Proteomes" id="UP001524435">
    <property type="component" value="Unassembled WGS sequence"/>
</dbReference>
<keyword evidence="1" id="KW-0472">Membrane</keyword>
<evidence type="ECO:0008006" key="4">
    <source>
        <dbReference type="Google" id="ProtNLM"/>
    </source>
</evidence>